<name>A0A1N7SV84_9BURK</name>
<dbReference type="Proteomes" id="UP000195569">
    <property type="component" value="Unassembled WGS sequence"/>
</dbReference>
<reference evidence="1" key="1">
    <citation type="submission" date="2016-12" db="EMBL/GenBank/DDBJ databases">
        <authorList>
            <person name="Moulin L."/>
        </authorList>
    </citation>
    <scope>NUCLEOTIDE SEQUENCE [LARGE SCALE GENOMIC DNA]</scope>
    <source>
        <strain evidence="1">STM 7183</strain>
    </source>
</reference>
<evidence type="ECO:0000313" key="1">
    <source>
        <dbReference type="EMBL" id="SIT51269.1"/>
    </source>
</evidence>
<comment type="caution">
    <text evidence="1">The sequence shown here is derived from an EMBL/GenBank/DDBJ whole genome shotgun (WGS) entry which is preliminary data.</text>
</comment>
<dbReference type="AlphaFoldDB" id="A0A1N7SV84"/>
<keyword evidence="2" id="KW-1185">Reference proteome</keyword>
<accession>A0A1N7SV84</accession>
<sequence>MPRSAGHINVIDRALVDVVGDRGTARPIIGILTYAAWAKHIAITCFQNTAIEFVAHISLHASCPTASPSQ</sequence>
<proteinExistence type="predicted"/>
<dbReference type="EMBL" id="CYGY02000113">
    <property type="protein sequence ID" value="SIT51269.1"/>
    <property type="molecule type" value="Genomic_DNA"/>
</dbReference>
<protein>
    <submittedName>
        <fullName evidence="1">Uncharacterized protein</fullName>
    </submittedName>
</protein>
<gene>
    <name evidence="1" type="ORF">BN2476_1130010</name>
</gene>
<evidence type="ECO:0000313" key="2">
    <source>
        <dbReference type="Proteomes" id="UP000195569"/>
    </source>
</evidence>
<organism evidence="1 2">
    <name type="scientific">Paraburkholderia piptadeniae</name>
    <dbReference type="NCBI Taxonomy" id="1701573"/>
    <lineage>
        <taxon>Bacteria</taxon>
        <taxon>Pseudomonadati</taxon>
        <taxon>Pseudomonadota</taxon>
        <taxon>Betaproteobacteria</taxon>
        <taxon>Burkholderiales</taxon>
        <taxon>Burkholderiaceae</taxon>
        <taxon>Paraburkholderia</taxon>
    </lineage>
</organism>